<protein>
    <submittedName>
        <fullName evidence="2">Uncharacterized protein</fullName>
    </submittedName>
</protein>
<dbReference type="RefSeq" id="WP_207447961.1">
    <property type="nucleotide sequence ID" value="NZ_CP061091.1"/>
</dbReference>
<evidence type="ECO:0000313" key="2">
    <source>
        <dbReference type="EMBL" id="MBO1075621.1"/>
    </source>
</evidence>
<evidence type="ECO:0000313" key="3">
    <source>
        <dbReference type="Proteomes" id="UP001518990"/>
    </source>
</evidence>
<evidence type="ECO:0000256" key="1">
    <source>
        <dbReference type="SAM" id="MobiDB-lite"/>
    </source>
</evidence>
<dbReference type="EMBL" id="JACTNF010000013">
    <property type="protein sequence ID" value="MBO1075621.1"/>
    <property type="molecule type" value="Genomic_DNA"/>
</dbReference>
<feature type="region of interest" description="Disordered" evidence="1">
    <location>
        <begin position="123"/>
        <end position="143"/>
    </location>
</feature>
<feature type="compositionally biased region" description="Pro residues" evidence="1">
    <location>
        <begin position="125"/>
        <end position="138"/>
    </location>
</feature>
<sequence length="190" mass="19197">MLHAPQSLQNRQNAQSLLMMLRGSAIQDAAGSGAPESLAEAPATLLEQLRASSAASPPPREGLLAMLSQPAVWDLPLAPRRPVEPPQLVGRPIEPAAGGLMGLLPEAFGAPPPSAGQPFWSAARPPAPSAPPAGPAAPPAGAMRASLAPASLAEVFRVVSAPSAPPPAAPPQQTDSLKDILRGLRSGRGG</sequence>
<dbReference type="Proteomes" id="UP001518990">
    <property type="component" value="Unassembled WGS sequence"/>
</dbReference>
<name>A0ABS3KH10_9PROT</name>
<keyword evidence="3" id="KW-1185">Reference proteome</keyword>
<proteinExistence type="predicted"/>
<organism evidence="2 3">
    <name type="scientific">Roseomonas marmotae</name>
    <dbReference type="NCBI Taxonomy" id="2768161"/>
    <lineage>
        <taxon>Bacteria</taxon>
        <taxon>Pseudomonadati</taxon>
        <taxon>Pseudomonadota</taxon>
        <taxon>Alphaproteobacteria</taxon>
        <taxon>Acetobacterales</taxon>
        <taxon>Roseomonadaceae</taxon>
        <taxon>Roseomonas</taxon>
    </lineage>
</organism>
<gene>
    <name evidence="2" type="ORF">IAI60_13480</name>
</gene>
<reference evidence="2 3" key="1">
    <citation type="submission" date="2020-09" db="EMBL/GenBank/DDBJ databases">
        <title>Roseomonas.</title>
        <authorList>
            <person name="Zhu W."/>
        </authorList>
    </citation>
    <scope>NUCLEOTIDE SEQUENCE [LARGE SCALE GENOMIC DNA]</scope>
    <source>
        <strain evidence="2 3">1311</strain>
    </source>
</reference>
<comment type="caution">
    <text evidence="2">The sequence shown here is derived from an EMBL/GenBank/DDBJ whole genome shotgun (WGS) entry which is preliminary data.</text>
</comment>
<feature type="region of interest" description="Disordered" evidence="1">
    <location>
        <begin position="161"/>
        <end position="190"/>
    </location>
</feature>
<accession>A0ABS3KH10</accession>